<dbReference type="EMBL" id="PZAO01000037">
    <property type="protein sequence ID" value="PTG67956.1"/>
    <property type="molecule type" value="Genomic_DNA"/>
</dbReference>
<evidence type="ECO:0000313" key="2">
    <source>
        <dbReference type="EMBL" id="PTG67956.1"/>
    </source>
</evidence>
<keyword evidence="2" id="KW-0378">Hydrolase</keyword>
<sequence length="34" mass="4059">SHILKGIENRINKQNIKIQLLQQRKQGLLQKMFV</sequence>
<protein>
    <submittedName>
        <fullName evidence="2">Type I restriction endonuclease subunit S</fullName>
    </submittedName>
</protein>
<name>A0ABX5I5M8_STACR</name>
<proteinExistence type="predicted"/>
<evidence type="ECO:0000313" key="3">
    <source>
        <dbReference type="EMBL" id="PTG68199.1"/>
    </source>
</evidence>
<dbReference type="EMBL" id="PZAO01000033">
    <property type="protein sequence ID" value="PTG68199.1"/>
    <property type="molecule type" value="Genomic_DNA"/>
</dbReference>
<keyword evidence="1" id="KW-0175">Coiled coil</keyword>
<gene>
    <name evidence="3" type="ORF">BU676_10610</name>
    <name evidence="2" type="ORF">BU676_10980</name>
</gene>
<keyword evidence="2" id="KW-0255">Endonuclease</keyword>
<organism evidence="2 4">
    <name type="scientific">Staphylococcus chromogenes</name>
    <name type="common">Staphylococcus hyicus subsp. chromogenes</name>
    <dbReference type="NCBI Taxonomy" id="46126"/>
    <lineage>
        <taxon>Bacteria</taxon>
        <taxon>Bacillati</taxon>
        <taxon>Bacillota</taxon>
        <taxon>Bacilli</taxon>
        <taxon>Bacillales</taxon>
        <taxon>Staphylococcaceae</taxon>
        <taxon>Staphylococcus</taxon>
    </lineage>
</organism>
<reference evidence="2 4" key="1">
    <citation type="journal article" date="2016" name="Front. Microbiol.">
        <title>Comprehensive Phylogenetic Analysis of Bovine Non-aureus Staphylococci Species Based on Whole-Genome Sequencing.</title>
        <authorList>
            <person name="Naushad S."/>
            <person name="Barkema H.W."/>
            <person name="Luby C."/>
            <person name="Condas L.A."/>
            <person name="Nobrega D.B."/>
            <person name="Carson D.A."/>
            <person name="De Buck J."/>
        </authorList>
    </citation>
    <scope>NUCLEOTIDE SEQUENCE [LARGE SCALE GENOMIC DNA]</scope>
    <source>
        <strain evidence="2 4">SNUC 1363</strain>
    </source>
</reference>
<evidence type="ECO:0000256" key="1">
    <source>
        <dbReference type="SAM" id="Coils"/>
    </source>
</evidence>
<dbReference type="Proteomes" id="UP000242008">
    <property type="component" value="Unassembled WGS sequence"/>
</dbReference>
<reference evidence="2" key="2">
    <citation type="submission" date="2018-03" db="EMBL/GenBank/DDBJ databases">
        <authorList>
            <person name="Naushad S."/>
        </authorList>
    </citation>
    <scope>NUCLEOTIDE SEQUENCE</scope>
    <source>
        <strain evidence="2">SNUC 1363</strain>
    </source>
</reference>
<accession>A0ABX5I5M8</accession>
<feature type="non-terminal residue" evidence="2">
    <location>
        <position position="1"/>
    </location>
</feature>
<keyword evidence="2" id="KW-0540">Nuclease</keyword>
<feature type="coiled-coil region" evidence="1">
    <location>
        <begin position="4"/>
        <end position="31"/>
    </location>
</feature>
<dbReference type="GO" id="GO:0004519">
    <property type="term" value="F:endonuclease activity"/>
    <property type="evidence" value="ECO:0007669"/>
    <property type="project" value="UniProtKB-KW"/>
</dbReference>
<dbReference type="SUPFAM" id="SSF116734">
    <property type="entry name" value="DNA methylase specificity domain"/>
    <property type="match status" value="1"/>
</dbReference>
<dbReference type="Gene3D" id="1.10.287.1120">
    <property type="entry name" value="Bipartite methylase S protein"/>
    <property type="match status" value="1"/>
</dbReference>
<evidence type="ECO:0000313" key="4">
    <source>
        <dbReference type="Proteomes" id="UP000242008"/>
    </source>
</evidence>
<keyword evidence="4" id="KW-1185">Reference proteome</keyword>
<comment type="caution">
    <text evidence="2">The sequence shown here is derived from an EMBL/GenBank/DDBJ whole genome shotgun (WGS) entry which is preliminary data.</text>
</comment>